<evidence type="ECO:0000259" key="2">
    <source>
        <dbReference type="Pfam" id="PF00188"/>
    </source>
</evidence>
<organism evidence="3 4">
    <name type="scientific">Candidatus Gottesmanbacteria bacterium RIFCSPHIGHO2_01_FULL_40_15</name>
    <dbReference type="NCBI Taxonomy" id="1798376"/>
    <lineage>
        <taxon>Bacteria</taxon>
        <taxon>Candidatus Gottesmaniibacteriota</taxon>
    </lineage>
</organism>
<accession>A0A1F5Z1S1</accession>
<dbReference type="Gene3D" id="3.40.33.10">
    <property type="entry name" value="CAP"/>
    <property type="match status" value="1"/>
</dbReference>
<feature type="transmembrane region" description="Helical" evidence="1">
    <location>
        <begin position="245"/>
        <end position="265"/>
    </location>
</feature>
<protein>
    <recommendedName>
        <fullName evidence="2">SCP domain-containing protein</fullName>
    </recommendedName>
</protein>
<keyword evidence="1" id="KW-0812">Transmembrane</keyword>
<dbReference type="CDD" id="cd05379">
    <property type="entry name" value="CAP_bacterial"/>
    <property type="match status" value="1"/>
</dbReference>
<dbReference type="PANTHER" id="PTHR31157:SF1">
    <property type="entry name" value="SCP DOMAIN-CONTAINING PROTEIN"/>
    <property type="match status" value="1"/>
</dbReference>
<keyword evidence="1" id="KW-1133">Transmembrane helix</keyword>
<evidence type="ECO:0000313" key="4">
    <source>
        <dbReference type="Proteomes" id="UP000177354"/>
    </source>
</evidence>
<feature type="domain" description="SCP" evidence="2">
    <location>
        <begin position="68"/>
        <end position="173"/>
    </location>
</feature>
<feature type="transmembrane region" description="Helical" evidence="1">
    <location>
        <begin position="31"/>
        <end position="48"/>
    </location>
</feature>
<reference evidence="3 4" key="1">
    <citation type="journal article" date="2016" name="Nat. Commun.">
        <title>Thousands of microbial genomes shed light on interconnected biogeochemical processes in an aquifer system.</title>
        <authorList>
            <person name="Anantharaman K."/>
            <person name="Brown C.T."/>
            <person name="Hug L.A."/>
            <person name="Sharon I."/>
            <person name="Castelle C.J."/>
            <person name="Probst A.J."/>
            <person name="Thomas B.C."/>
            <person name="Singh A."/>
            <person name="Wilkins M.J."/>
            <person name="Karaoz U."/>
            <person name="Brodie E.L."/>
            <person name="Williams K.H."/>
            <person name="Hubbard S.S."/>
            <person name="Banfield J.F."/>
        </authorList>
    </citation>
    <scope>NUCLEOTIDE SEQUENCE [LARGE SCALE GENOMIC DNA]</scope>
</reference>
<sequence length="299" mass="33295">MLKNLSFFLKLHFFPHQSNNYKAKALHHPSIVLYISLLLLFQSFYIAVKKMGPEILGYATNINTDRILELVNTERQKENLNPLVISMQLNDAAEKKAADMLEKNYWAHISPTGTTPWQFITGSGYNYIYAGENLAKSFDTSDEVVRAWLKSPTHRANLLKPEYSEIGLAVKNGVLDGEETTLVVQEFGSKERPYLASAPVKQLPEEENPQLPGAEEIKTSLPQSAGMEISGEVIKKPQLKLSRSLSLLIAEILMVILLIDSIFIYKHKTVRISGHSLAHIMFLMALLGAMGATGIGAVL</sequence>
<evidence type="ECO:0000256" key="1">
    <source>
        <dbReference type="SAM" id="Phobius"/>
    </source>
</evidence>
<keyword evidence="1" id="KW-0472">Membrane</keyword>
<dbReference type="EMBL" id="MFJF01000015">
    <property type="protein sequence ID" value="OGG06398.1"/>
    <property type="molecule type" value="Genomic_DNA"/>
</dbReference>
<dbReference type="Proteomes" id="UP000177354">
    <property type="component" value="Unassembled WGS sequence"/>
</dbReference>
<dbReference type="AlphaFoldDB" id="A0A1F5Z1S1"/>
<dbReference type="InterPro" id="IPR014044">
    <property type="entry name" value="CAP_dom"/>
</dbReference>
<comment type="caution">
    <text evidence="3">The sequence shown here is derived from an EMBL/GenBank/DDBJ whole genome shotgun (WGS) entry which is preliminary data.</text>
</comment>
<feature type="transmembrane region" description="Helical" evidence="1">
    <location>
        <begin position="277"/>
        <end position="298"/>
    </location>
</feature>
<name>A0A1F5Z1S1_9BACT</name>
<dbReference type="SUPFAM" id="SSF55797">
    <property type="entry name" value="PR-1-like"/>
    <property type="match status" value="1"/>
</dbReference>
<evidence type="ECO:0000313" key="3">
    <source>
        <dbReference type="EMBL" id="OGG06398.1"/>
    </source>
</evidence>
<dbReference type="InterPro" id="IPR035940">
    <property type="entry name" value="CAP_sf"/>
</dbReference>
<dbReference type="PANTHER" id="PTHR31157">
    <property type="entry name" value="SCP DOMAIN-CONTAINING PROTEIN"/>
    <property type="match status" value="1"/>
</dbReference>
<dbReference type="Pfam" id="PF00188">
    <property type="entry name" value="CAP"/>
    <property type="match status" value="1"/>
</dbReference>
<gene>
    <name evidence="3" type="ORF">A2777_05460</name>
</gene>
<proteinExistence type="predicted"/>